<feature type="transmembrane region" description="Helical" evidence="1">
    <location>
        <begin position="84"/>
        <end position="104"/>
    </location>
</feature>
<keyword evidence="3" id="KW-1185">Reference proteome</keyword>
<name>A0A7N1A8D6_KALFE</name>
<evidence type="ECO:0000313" key="3">
    <source>
        <dbReference type="Proteomes" id="UP000594263"/>
    </source>
</evidence>
<sequence>MGESPLNSKRGSIQDKDSRLDGGNLLSYLQAIYEKLQNRYDYSKDLPTYLNYCRDVIFVGTGLSNDDEKTITEEFWDIYHDKQVMLLFMLFFNVSFNLVLIYFGSMSTTFATTKQLQLFCRIMRVKLYLKLNIW</sequence>
<reference evidence="2" key="1">
    <citation type="submission" date="2021-01" db="UniProtKB">
        <authorList>
            <consortium name="EnsemblPlants"/>
        </authorList>
    </citation>
    <scope>IDENTIFICATION</scope>
</reference>
<evidence type="ECO:0000256" key="1">
    <source>
        <dbReference type="SAM" id="Phobius"/>
    </source>
</evidence>
<dbReference type="EnsemblPlants" id="Kaladp0423s0009.1.v1.1">
    <property type="protein sequence ID" value="Kaladp0423s0009.1.v1.1"/>
    <property type="gene ID" value="Kaladp0423s0009.v1.1"/>
</dbReference>
<accession>A0A7N1A8D6</accession>
<protein>
    <submittedName>
        <fullName evidence="2">Uncharacterized protein</fullName>
    </submittedName>
</protein>
<dbReference type="AlphaFoldDB" id="A0A7N1A8D6"/>
<dbReference type="Gramene" id="Kaladp0423s0009.1.v1.1">
    <property type="protein sequence ID" value="Kaladp0423s0009.1.v1.1"/>
    <property type="gene ID" value="Kaladp0423s0009.v1.1"/>
</dbReference>
<organism evidence="2 3">
    <name type="scientific">Kalanchoe fedtschenkoi</name>
    <name type="common">Lavender scallops</name>
    <name type="synonym">South American air plant</name>
    <dbReference type="NCBI Taxonomy" id="63787"/>
    <lineage>
        <taxon>Eukaryota</taxon>
        <taxon>Viridiplantae</taxon>
        <taxon>Streptophyta</taxon>
        <taxon>Embryophyta</taxon>
        <taxon>Tracheophyta</taxon>
        <taxon>Spermatophyta</taxon>
        <taxon>Magnoliopsida</taxon>
        <taxon>eudicotyledons</taxon>
        <taxon>Gunneridae</taxon>
        <taxon>Pentapetalae</taxon>
        <taxon>Saxifragales</taxon>
        <taxon>Crassulaceae</taxon>
        <taxon>Kalanchoe</taxon>
    </lineage>
</organism>
<evidence type="ECO:0000313" key="2">
    <source>
        <dbReference type="EnsemblPlants" id="Kaladp0423s0009.1.v1.1"/>
    </source>
</evidence>
<keyword evidence="1" id="KW-0472">Membrane</keyword>
<dbReference type="Proteomes" id="UP000594263">
    <property type="component" value="Unplaced"/>
</dbReference>
<proteinExistence type="predicted"/>
<keyword evidence="1" id="KW-1133">Transmembrane helix</keyword>
<keyword evidence="1" id="KW-0812">Transmembrane</keyword>